<proteinExistence type="predicted"/>
<accession>A0A833USY9</accession>
<reference evidence="2" key="1">
    <citation type="journal article" date="2020" name="MBio">
        <title>Horizontal gene transfer to a defensive symbiont with a reduced genome amongst a multipartite beetle microbiome.</title>
        <authorList>
            <person name="Waterworth S.C."/>
            <person name="Florez L.V."/>
            <person name="Rees E.R."/>
            <person name="Hertweck C."/>
            <person name="Kaltenpoth M."/>
            <person name="Kwan J.C."/>
        </authorList>
    </citation>
    <scope>NUCLEOTIDE SEQUENCE [LARGE SCALE GENOMIC DNA]</scope>
</reference>
<sequence length="89" mass="10537">MTTEIDVANWMKEQLDKLGRLYQEQAVYSIAKLFGKTFVYQNDNGNLAISKSVLKEFRKLTEGNAIWERSDKSWRKLYPNEQYKGRQVE</sequence>
<evidence type="ECO:0000313" key="1">
    <source>
        <dbReference type="EMBL" id="KAF1027929.1"/>
    </source>
</evidence>
<evidence type="ECO:0000313" key="2">
    <source>
        <dbReference type="Proteomes" id="UP000490535"/>
    </source>
</evidence>
<protein>
    <submittedName>
        <fullName evidence="1">Uncharacterized protein</fullName>
    </submittedName>
</protein>
<dbReference type="InterPro" id="IPR054228">
    <property type="entry name" value="DUF6953"/>
</dbReference>
<dbReference type="Pfam" id="PF22266">
    <property type="entry name" value="DUF6953"/>
    <property type="match status" value="1"/>
</dbReference>
<dbReference type="EMBL" id="WNDP01000005">
    <property type="protein sequence ID" value="KAF1027929.1"/>
    <property type="molecule type" value="Genomic_DNA"/>
</dbReference>
<dbReference type="Proteomes" id="UP000490535">
    <property type="component" value="Unassembled WGS sequence"/>
</dbReference>
<organism evidence="1 2">
    <name type="scientific">Acinetobacter bereziniae</name>
    <name type="common">Acinetobacter genomosp. 10</name>
    <dbReference type="NCBI Taxonomy" id="106648"/>
    <lineage>
        <taxon>Bacteria</taxon>
        <taxon>Pseudomonadati</taxon>
        <taxon>Pseudomonadota</taxon>
        <taxon>Gammaproteobacteria</taxon>
        <taxon>Moraxellales</taxon>
        <taxon>Moraxellaceae</taxon>
        <taxon>Acinetobacter</taxon>
    </lineage>
</organism>
<gene>
    <name evidence="1" type="ORF">GAK29_00405</name>
</gene>
<dbReference type="AlphaFoldDB" id="A0A833USY9"/>
<name>A0A833USY9_ACIBZ</name>
<comment type="caution">
    <text evidence="1">The sequence shown here is derived from an EMBL/GenBank/DDBJ whole genome shotgun (WGS) entry which is preliminary data.</text>
</comment>